<feature type="compositionally biased region" description="Polar residues" evidence="1">
    <location>
        <begin position="28"/>
        <end position="43"/>
    </location>
</feature>
<feature type="compositionally biased region" description="Acidic residues" evidence="1">
    <location>
        <begin position="187"/>
        <end position="215"/>
    </location>
</feature>
<dbReference type="InterPro" id="IPR052809">
    <property type="entry name" value="Actin_polarity_regulatory"/>
</dbReference>
<dbReference type="Pfam" id="PF08616">
    <property type="entry name" value="SPA"/>
    <property type="match status" value="1"/>
</dbReference>
<evidence type="ECO:0000313" key="4">
    <source>
        <dbReference type="Proteomes" id="UP001296104"/>
    </source>
</evidence>
<feature type="region of interest" description="Disordered" evidence="1">
    <location>
        <begin position="1"/>
        <end position="103"/>
    </location>
</feature>
<accession>A0AAI8Z6R5</accession>
<sequence>MASVLPVRTNTNSTSSTASKTRKTSGSLNSIPSSSVRSASHSEGGNHLIVGHRHTHSNTSYHSSGSQSQLSATQSAQRNVRSPQKPYQRRAKPIKSQYQPSSTEKHVEYILVASFDIDRGSIMEHQYPGPVGGDEHMLAELMLPDQAHMRSQDWTIFFLHKDSGAEEEEQEPHRRWRTRRERHQSGDEEQDLSGEEAENDDSDDEGDLESDEDSENVSLDGPPLIYVLNLVNTKHDNTIKRGAMVKAMAICTRHSFLHIYKPLLLLALEQYFANPMVETLASLYDAVNSMDLSLLPRLSPFEKSILQSSDAKDLFLEKFETMIAQRMAESREQDAASAIEHQHSAAQNQSKSRYGLPRDTHEFESVINYANVPVPVKIPTAVSPETVGDFSLIKLITTFSTPHAASIVPFNPTHPHLTTSGPTTHPIIVLLNALLTQKRVIFLGHNLPSSEVAEAVLAACALASGAILRGFTRHAFPYTDLTKIDDLLKVPGFIAGVTNPAFAHKTEWWDIMCDISTGRIRISNHIEQAQLTEGVVFFHQNTHQTNTAAAGGQGGISALGASLSAGLGGNNAHSGASAGDATGDGAFMQSVLAAINERHGENAIRAKFRKWVVKFTRLAASFEETVYGASALDIHNPDSPKTNFPPSEDSPIEASKELPPEVTGHGYVWPSAQAKNNELASNATRIEGWRNTRSYYNFIQDLATYYVHRPVKQLDLQHLHDRLAKLRLGHEQSANIYFALCNSIHSEQEISQLLSVIANGVWEYKAASNSGQPGLMYIGMGLLHPRMEVREEVAEFLGRIREHEAGRHFWSQLARFIRIAWERTMNLRVERLEKLERLDEK</sequence>
<dbReference type="Proteomes" id="UP001296104">
    <property type="component" value="Unassembled WGS sequence"/>
</dbReference>
<dbReference type="Pfam" id="PF07792">
    <property type="entry name" value="Afi1"/>
    <property type="match status" value="1"/>
</dbReference>
<feature type="region of interest" description="Disordered" evidence="1">
    <location>
        <begin position="163"/>
        <end position="220"/>
    </location>
</feature>
<feature type="domain" description="UDENN" evidence="2">
    <location>
        <begin position="108"/>
        <end position="659"/>
    </location>
</feature>
<dbReference type="InterPro" id="IPR012860">
    <property type="entry name" value="Afi1_N"/>
</dbReference>
<feature type="compositionally biased region" description="Low complexity" evidence="1">
    <location>
        <begin position="8"/>
        <end position="27"/>
    </location>
</feature>
<dbReference type="PROSITE" id="PS50211">
    <property type="entry name" value="DENN"/>
    <property type="match status" value="1"/>
</dbReference>
<protein>
    <recommendedName>
        <fullName evidence="2">UDENN domain-containing protein</fullName>
    </recommendedName>
</protein>
<dbReference type="GO" id="GO:0051666">
    <property type="term" value="P:actin cortical patch localization"/>
    <property type="evidence" value="ECO:0007669"/>
    <property type="project" value="TreeGrafter"/>
</dbReference>
<dbReference type="PANTHER" id="PTHR28245:SF1">
    <property type="entry name" value="ARF3-INTERACTING PROTEIN 1"/>
    <property type="match status" value="1"/>
</dbReference>
<dbReference type="GO" id="GO:0005886">
    <property type="term" value="C:plasma membrane"/>
    <property type="evidence" value="ECO:0007669"/>
    <property type="project" value="TreeGrafter"/>
</dbReference>
<evidence type="ECO:0000313" key="3">
    <source>
        <dbReference type="EMBL" id="CAK4033470.1"/>
    </source>
</evidence>
<evidence type="ECO:0000256" key="1">
    <source>
        <dbReference type="SAM" id="MobiDB-lite"/>
    </source>
</evidence>
<comment type="caution">
    <text evidence="3">The sequence shown here is derived from an EMBL/GenBank/DDBJ whole genome shotgun (WGS) entry which is preliminary data.</text>
</comment>
<reference evidence="3" key="1">
    <citation type="submission" date="2023-11" db="EMBL/GenBank/DDBJ databases">
        <authorList>
            <person name="Alioto T."/>
            <person name="Alioto T."/>
            <person name="Gomez Garrido J."/>
        </authorList>
    </citation>
    <scope>NUCLEOTIDE SEQUENCE</scope>
</reference>
<dbReference type="AlphaFoldDB" id="A0AAI8Z6R5"/>
<organism evidence="3 4">
    <name type="scientific">Lecanosticta acicola</name>
    <dbReference type="NCBI Taxonomy" id="111012"/>
    <lineage>
        <taxon>Eukaryota</taxon>
        <taxon>Fungi</taxon>
        <taxon>Dikarya</taxon>
        <taxon>Ascomycota</taxon>
        <taxon>Pezizomycotina</taxon>
        <taxon>Dothideomycetes</taxon>
        <taxon>Dothideomycetidae</taxon>
        <taxon>Mycosphaerellales</taxon>
        <taxon>Mycosphaerellaceae</taxon>
        <taxon>Lecanosticta</taxon>
    </lineage>
</organism>
<dbReference type="InterPro" id="IPR037516">
    <property type="entry name" value="Tripartite_DENN"/>
</dbReference>
<gene>
    <name evidence="3" type="ORF">LECACI_7A008628</name>
</gene>
<name>A0AAI8Z6R5_9PEZI</name>
<evidence type="ECO:0000259" key="2">
    <source>
        <dbReference type="PROSITE" id="PS50211"/>
    </source>
</evidence>
<dbReference type="EMBL" id="CAVMBE010000086">
    <property type="protein sequence ID" value="CAK4033470.1"/>
    <property type="molecule type" value="Genomic_DNA"/>
</dbReference>
<dbReference type="PANTHER" id="PTHR28245">
    <property type="entry name" value="ARF3-INTERACTING PROTEIN 1"/>
    <property type="match status" value="1"/>
</dbReference>
<feature type="compositionally biased region" description="Low complexity" evidence="1">
    <location>
        <begin position="57"/>
        <end position="75"/>
    </location>
</feature>
<proteinExistence type="predicted"/>
<feature type="region of interest" description="Disordered" evidence="1">
    <location>
        <begin position="330"/>
        <end position="355"/>
    </location>
</feature>
<keyword evidence="4" id="KW-1185">Reference proteome</keyword>